<feature type="non-terminal residue" evidence="5">
    <location>
        <position position="192"/>
    </location>
</feature>
<reference evidence="5" key="1">
    <citation type="submission" date="2023-06" db="EMBL/GenBank/DDBJ databases">
        <title>Male Hemibagrus guttatus genome.</title>
        <authorList>
            <person name="Bian C."/>
        </authorList>
    </citation>
    <scope>NUCLEOTIDE SEQUENCE</scope>
    <source>
        <strain evidence="5">Male_cb2023</strain>
        <tissue evidence="5">Muscle</tissue>
    </source>
</reference>
<evidence type="ECO:0000313" key="5">
    <source>
        <dbReference type="EMBL" id="KAK3512526.1"/>
    </source>
</evidence>
<dbReference type="Gene3D" id="3.30.70.330">
    <property type="match status" value="1"/>
</dbReference>
<dbReference type="SUPFAM" id="SSF54928">
    <property type="entry name" value="RNA-binding domain, RBD"/>
    <property type="match status" value="1"/>
</dbReference>
<evidence type="ECO:0000256" key="2">
    <source>
        <dbReference type="PROSITE-ProRule" id="PRU00176"/>
    </source>
</evidence>
<proteinExistence type="predicted"/>
<dbReference type="PANTHER" id="PTHR21245">
    <property type="entry name" value="HETEROGENEOUS NUCLEAR RIBONUCLEOPROTEIN"/>
    <property type="match status" value="1"/>
</dbReference>
<accession>A0AAE0Q2H3</accession>
<dbReference type="InterPro" id="IPR012677">
    <property type="entry name" value="Nucleotide-bd_a/b_plait_sf"/>
</dbReference>
<dbReference type="GO" id="GO:0003723">
    <property type="term" value="F:RNA binding"/>
    <property type="evidence" value="ECO:0007669"/>
    <property type="project" value="UniProtKB-UniRule"/>
</dbReference>
<feature type="domain" description="RRM" evidence="4">
    <location>
        <begin position="84"/>
        <end position="160"/>
    </location>
</feature>
<evidence type="ECO:0000313" key="6">
    <source>
        <dbReference type="Proteomes" id="UP001274896"/>
    </source>
</evidence>
<dbReference type="EMBL" id="JAUCMX010000023">
    <property type="protein sequence ID" value="KAK3512526.1"/>
    <property type="molecule type" value="Genomic_DNA"/>
</dbReference>
<dbReference type="Proteomes" id="UP001274896">
    <property type="component" value="Unassembled WGS sequence"/>
</dbReference>
<dbReference type="SMART" id="SM00360">
    <property type="entry name" value="RRM"/>
    <property type="match status" value="1"/>
</dbReference>
<feature type="region of interest" description="Disordered" evidence="3">
    <location>
        <begin position="42"/>
        <end position="77"/>
    </location>
</feature>
<name>A0AAE0Q2H3_9TELE</name>
<dbReference type="InterPro" id="IPR000504">
    <property type="entry name" value="RRM_dom"/>
</dbReference>
<evidence type="ECO:0000256" key="1">
    <source>
        <dbReference type="ARBA" id="ARBA00022884"/>
    </source>
</evidence>
<keyword evidence="1 2" id="KW-0694">RNA-binding</keyword>
<comment type="caution">
    <text evidence="5">The sequence shown here is derived from an EMBL/GenBank/DDBJ whole genome shotgun (WGS) entry which is preliminary data.</text>
</comment>
<dbReference type="AlphaFoldDB" id="A0AAE0Q2H3"/>
<evidence type="ECO:0000256" key="3">
    <source>
        <dbReference type="SAM" id="MobiDB-lite"/>
    </source>
</evidence>
<dbReference type="PROSITE" id="PS50102">
    <property type="entry name" value="RRM"/>
    <property type="match status" value="1"/>
</dbReference>
<keyword evidence="6" id="KW-1185">Reference proteome</keyword>
<organism evidence="5 6">
    <name type="scientific">Hemibagrus guttatus</name>
    <dbReference type="NCBI Taxonomy" id="175788"/>
    <lineage>
        <taxon>Eukaryota</taxon>
        <taxon>Metazoa</taxon>
        <taxon>Chordata</taxon>
        <taxon>Craniata</taxon>
        <taxon>Vertebrata</taxon>
        <taxon>Euteleostomi</taxon>
        <taxon>Actinopterygii</taxon>
        <taxon>Neopterygii</taxon>
        <taxon>Teleostei</taxon>
        <taxon>Ostariophysi</taxon>
        <taxon>Siluriformes</taxon>
        <taxon>Bagridae</taxon>
        <taxon>Hemibagrus</taxon>
    </lineage>
</organism>
<gene>
    <name evidence="5" type="ORF">QTP70_015641</name>
</gene>
<evidence type="ECO:0000259" key="4">
    <source>
        <dbReference type="PROSITE" id="PS50102"/>
    </source>
</evidence>
<dbReference type="InterPro" id="IPR035979">
    <property type="entry name" value="RBD_domain_sf"/>
</dbReference>
<dbReference type="Pfam" id="PF00076">
    <property type="entry name" value="RRM_1"/>
    <property type="match status" value="1"/>
</dbReference>
<protein>
    <recommendedName>
        <fullName evidence="4">RRM domain-containing protein</fullName>
    </recommendedName>
</protein>
<feature type="compositionally biased region" description="Basic and acidic residues" evidence="3">
    <location>
        <begin position="55"/>
        <end position="75"/>
    </location>
</feature>
<sequence>GHFVDTPVYEQVYYPMNNPEHKHMLHPVHGFKIIQAPTETLPEPEALPTPVFPETQKEKAEDAQEQMRQKLRQEADSSPNTKGVALFVRDVDFSISEERLYKEFLPFGNIISFKLIMENGRSKGYAYVTYSTEAEAKTAMSELNGKILGMKFLHIVLSKSKEELARQKNERLRTRTPWSYDKDSQRVWLQRH</sequence>